<dbReference type="AlphaFoldDB" id="A0A318NT74"/>
<comment type="caution">
    <text evidence="1">The sequence shown here is derived from an EMBL/GenBank/DDBJ whole genome shotgun (WGS) entry which is preliminary data.</text>
</comment>
<dbReference type="RefSeq" id="WP_004951518.1">
    <property type="nucleotide sequence ID" value="NZ_CAMISH010000008.1"/>
</dbReference>
<dbReference type="Proteomes" id="UP000248196">
    <property type="component" value="Unassembled WGS sequence"/>
</dbReference>
<reference evidence="1 2" key="1">
    <citation type="submission" date="2017-11" db="EMBL/GenBank/DDBJ databases">
        <title>Genome sequence of the oocydin A producing rhizobacterium Serratia plymuthica 4Rx5.</title>
        <authorList>
            <person name="Matilla M.A."/>
            <person name="Udaondo Z."/>
            <person name="Salmond G.P.C."/>
        </authorList>
    </citation>
    <scope>NUCLEOTIDE SEQUENCE [LARGE SCALE GENOMIC DNA]</scope>
    <source>
        <strain evidence="1 2">4Rx5</strain>
    </source>
</reference>
<accession>A0A318NT74</accession>
<evidence type="ECO:0000313" key="2">
    <source>
        <dbReference type="Proteomes" id="UP000248196"/>
    </source>
</evidence>
<dbReference type="EMBL" id="PESE01000008">
    <property type="protein sequence ID" value="PYD37020.1"/>
    <property type="molecule type" value="Genomic_DNA"/>
</dbReference>
<gene>
    <name evidence="1" type="ORF">CT690_21410</name>
</gene>
<proteinExistence type="predicted"/>
<protein>
    <submittedName>
        <fullName evidence="1">Uncharacterized protein</fullName>
    </submittedName>
</protein>
<dbReference type="OrthoDB" id="9913737at2"/>
<name>A0A318NT74_SERPL</name>
<evidence type="ECO:0000313" key="1">
    <source>
        <dbReference type="EMBL" id="PYD37020.1"/>
    </source>
</evidence>
<sequence>MKTALPELNTLIATFAEQPFQANSDDNLIRAAKAAQQLLPFMQQAGIVEPELGIAAFIADLLHLQHYLHLNNQSEHTIDRVVQLAFLHFDVDTRQP</sequence>
<organism evidence="1 2">
    <name type="scientific">Serratia plymuthica</name>
    <dbReference type="NCBI Taxonomy" id="82996"/>
    <lineage>
        <taxon>Bacteria</taxon>
        <taxon>Pseudomonadati</taxon>
        <taxon>Pseudomonadota</taxon>
        <taxon>Gammaproteobacteria</taxon>
        <taxon>Enterobacterales</taxon>
        <taxon>Yersiniaceae</taxon>
        <taxon>Serratia</taxon>
    </lineage>
</organism>